<evidence type="ECO:0000256" key="1">
    <source>
        <dbReference type="SAM" id="Phobius"/>
    </source>
</evidence>
<keyword evidence="1" id="KW-0472">Membrane</keyword>
<comment type="caution">
    <text evidence="2">The sequence shown here is derived from an EMBL/GenBank/DDBJ whole genome shotgun (WGS) entry which is preliminary data.</text>
</comment>
<protein>
    <recommendedName>
        <fullName evidence="4">Preprotein translocase subunit SecE</fullName>
    </recommendedName>
</protein>
<organism evidence="2 3">
    <name type="scientific">Bowmanella yangjiangensis</name>
    <dbReference type="NCBI Taxonomy" id="2811230"/>
    <lineage>
        <taxon>Bacteria</taxon>
        <taxon>Pseudomonadati</taxon>
        <taxon>Pseudomonadota</taxon>
        <taxon>Gammaproteobacteria</taxon>
        <taxon>Alteromonadales</taxon>
        <taxon>Alteromonadaceae</taxon>
        <taxon>Bowmanella</taxon>
    </lineage>
</organism>
<keyword evidence="3" id="KW-1185">Reference proteome</keyword>
<evidence type="ECO:0008006" key="4">
    <source>
        <dbReference type="Google" id="ProtNLM"/>
    </source>
</evidence>
<name>A0ABS3CQ48_9ALTE</name>
<accession>A0ABS3CQ48</accession>
<dbReference type="Proteomes" id="UP000663992">
    <property type="component" value="Unassembled WGS sequence"/>
</dbReference>
<dbReference type="EMBL" id="JAFKCS010000003">
    <property type="protein sequence ID" value="MBN7819212.1"/>
    <property type="molecule type" value="Genomic_DNA"/>
</dbReference>
<keyword evidence="1" id="KW-0812">Transmembrane</keyword>
<sequence length="118" mass="13938">MEIWIFLAAVVCMLGFCWYVSPYRRREVTKAQHVVATTWLLFRRAVCLLGAILCLFAIGIFLLLDTAWKEKVFPIGLFSLLLIMCVYVGMFGQGWVQYSLSDDFMLYKKLKEKYKWRF</sequence>
<feature type="transmembrane region" description="Helical" evidence="1">
    <location>
        <begin position="76"/>
        <end position="96"/>
    </location>
</feature>
<evidence type="ECO:0000313" key="3">
    <source>
        <dbReference type="Proteomes" id="UP000663992"/>
    </source>
</evidence>
<reference evidence="2 3" key="1">
    <citation type="submission" date="2021-03" db="EMBL/GenBank/DDBJ databases">
        <title>novel species isolated from a fishpond in China.</title>
        <authorList>
            <person name="Lu H."/>
            <person name="Cai Z."/>
        </authorList>
    </citation>
    <scope>NUCLEOTIDE SEQUENCE [LARGE SCALE GENOMIC DNA]</scope>
    <source>
        <strain evidence="2 3">Y57</strain>
    </source>
</reference>
<evidence type="ECO:0000313" key="2">
    <source>
        <dbReference type="EMBL" id="MBN7819212.1"/>
    </source>
</evidence>
<feature type="transmembrane region" description="Helical" evidence="1">
    <location>
        <begin position="41"/>
        <end position="64"/>
    </location>
</feature>
<feature type="transmembrane region" description="Helical" evidence="1">
    <location>
        <begin position="5"/>
        <end position="21"/>
    </location>
</feature>
<gene>
    <name evidence="2" type="ORF">J0A65_05005</name>
</gene>
<dbReference type="RefSeq" id="WP_206593032.1">
    <property type="nucleotide sequence ID" value="NZ_JAFKCS010000003.1"/>
</dbReference>
<proteinExistence type="predicted"/>
<keyword evidence="1" id="KW-1133">Transmembrane helix</keyword>